<evidence type="ECO:0000313" key="2">
    <source>
        <dbReference type="EMBL" id="MCI03073.1"/>
    </source>
</evidence>
<dbReference type="InterPro" id="IPR018289">
    <property type="entry name" value="MULE_transposase_dom"/>
</dbReference>
<keyword evidence="3" id="KW-1185">Reference proteome</keyword>
<dbReference type="AlphaFoldDB" id="A0A392NTD1"/>
<dbReference type="Proteomes" id="UP000265520">
    <property type="component" value="Unassembled WGS sequence"/>
</dbReference>
<sequence length="172" mass="20102">MMKTWHGTHSCTRDPNNKTATAKWVAQSILNTMSTSDHMKVNDILTHVRKNFSVNISFWRAWKAKQMAKEIVEGNAARQYNLLWRYSAELRRVSDDGNTCKITMERPHPTLQPRYGGQLLIAVGRDPNDQYFPLAFGVVETETKESWRWFLTLLLEDIGQEKRWVFISDQQK</sequence>
<dbReference type="EMBL" id="LXQA010051111">
    <property type="protein sequence ID" value="MCI03073.1"/>
    <property type="molecule type" value="Genomic_DNA"/>
</dbReference>
<evidence type="ECO:0000259" key="1">
    <source>
        <dbReference type="Pfam" id="PF10551"/>
    </source>
</evidence>
<dbReference type="PANTHER" id="PTHR31973">
    <property type="entry name" value="POLYPROTEIN, PUTATIVE-RELATED"/>
    <property type="match status" value="1"/>
</dbReference>
<organism evidence="2 3">
    <name type="scientific">Trifolium medium</name>
    <dbReference type="NCBI Taxonomy" id="97028"/>
    <lineage>
        <taxon>Eukaryota</taxon>
        <taxon>Viridiplantae</taxon>
        <taxon>Streptophyta</taxon>
        <taxon>Embryophyta</taxon>
        <taxon>Tracheophyta</taxon>
        <taxon>Spermatophyta</taxon>
        <taxon>Magnoliopsida</taxon>
        <taxon>eudicotyledons</taxon>
        <taxon>Gunneridae</taxon>
        <taxon>Pentapetalae</taxon>
        <taxon>rosids</taxon>
        <taxon>fabids</taxon>
        <taxon>Fabales</taxon>
        <taxon>Fabaceae</taxon>
        <taxon>Papilionoideae</taxon>
        <taxon>50 kb inversion clade</taxon>
        <taxon>NPAAA clade</taxon>
        <taxon>Hologalegina</taxon>
        <taxon>IRL clade</taxon>
        <taxon>Trifolieae</taxon>
        <taxon>Trifolium</taxon>
    </lineage>
</organism>
<dbReference type="PANTHER" id="PTHR31973:SF187">
    <property type="entry name" value="MUTATOR TRANSPOSASE MUDRA PROTEIN"/>
    <property type="match status" value="1"/>
</dbReference>
<feature type="domain" description="MULE transposase" evidence="1">
    <location>
        <begin position="114"/>
        <end position="172"/>
    </location>
</feature>
<dbReference type="Pfam" id="PF10551">
    <property type="entry name" value="MULE"/>
    <property type="match status" value="1"/>
</dbReference>
<reference evidence="2 3" key="1">
    <citation type="journal article" date="2018" name="Front. Plant Sci.">
        <title>Red Clover (Trifolium pratense) and Zigzag Clover (T. medium) - A Picture of Genomic Similarities and Differences.</title>
        <authorList>
            <person name="Dluhosova J."/>
            <person name="Istvanek J."/>
            <person name="Nedelnik J."/>
            <person name="Repkova J."/>
        </authorList>
    </citation>
    <scope>NUCLEOTIDE SEQUENCE [LARGE SCALE GENOMIC DNA]</scope>
    <source>
        <strain evidence="3">cv. 10/8</strain>
        <tissue evidence="2">Leaf</tissue>
    </source>
</reference>
<comment type="caution">
    <text evidence="2">The sequence shown here is derived from an EMBL/GenBank/DDBJ whole genome shotgun (WGS) entry which is preliminary data.</text>
</comment>
<accession>A0A392NTD1</accession>
<name>A0A392NTD1_9FABA</name>
<evidence type="ECO:0000313" key="3">
    <source>
        <dbReference type="Proteomes" id="UP000265520"/>
    </source>
</evidence>
<protein>
    <recommendedName>
        <fullName evidence="1">MULE transposase domain-containing protein</fullName>
    </recommendedName>
</protein>
<feature type="non-terminal residue" evidence="2">
    <location>
        <position position="172"/>
    </location>
</feature>
<proteinExistence type="predicted"/>